<dbReference type="SUPFAM" id="SSF46785">
    <property type="entry name" value="Winged helix' DNA-binding domain"/>
    <property type="match status" value="1"/>
</dbReference>
<dbReference type="InterPro" id="IPR036390">
    <property type="entry name" value="WH_DNA-bd_sf"/>
</dbReference>
<evidence type="ECO:0000313" key="5">
    <source>
        <dbReference type="EMBL" id="MPM31507.1"/>
    </source>
</evidence>
<reference evidence="5" key="1">
    <citation type="submission" date="2019-08" db="EMBL/GenBank/DDBJ databases">
        <authorList>
            <person name="Kucharzyk K."/>
            <person name="Murdoch R.W."/>
            <person name="Higgins S."/>
            <person name="Loffler F."/>
        </authorList>
    </citation>
    <scope>NUCLEOTIDE SEQUENCE</scope>
</reference>
<keyword evidence="1" id="KW-0805">Transcription regulation</keyword>
<dbReference type="CDD" id="cd07377">
    <property type="entry name" value="WHTH_GntR"/>
    <property type="match status" value="1"/>
</dbReference>
<evidence type="ECO:0000259" key="4">
    <source>
        <dbReference type="PROSITE" id="PS50949"/>
    </source>
</evidence>
<keyword evidence="3" id="KW-0804">Transcription</keyword>
<dbReference type="PRINTS" id="PR00035">
    <property type="entry name" value="HTHGNTR"/>
</dbReference>
<organism evidence="5">
    <name type="scientific">bioreactor metagenome</name>
    <dbReference type="NCBI Taxonomy" id="1076179"/>
    <lineage>
        <taxon>unclassified sequences</taxon>
        <taxon>metagenomes</taxon>
        <taxon>ecological metagenomes</taxon>
    </lineage>
</organism>
<dbReference type="Gene3D" id="1.20.120.530">
    <property type="entry name" value="GntR ligand-binding domain-like"/>
    <property type="match status" value="1"/>
</dbReference>
<dbReference type="PANTHER" id="PTHR43537">
    <property type="entry name" value="TRANSCRIPTIONAL REGULATOR, GNTR FAMILY"/>
    <property type="match status" value="1"/>
</dbReference>
<comment type="caution">
    <text evidence="5">The sequence shown here is derived from an EMBL/GenBank/DDBJ whole genome shotgun (WGS) entry which is preliminary data.</text>
</comment>
<dbReference type="Pfam" id="PF00392">
    <property type="entry name" value="GntR"/>
    <property type="match status" value="1"/>
</dbReference>
<dbReference type="Pfam" id="PF07729">
    <property type="entry name" value="FCD"/>
    <property type="match status" value="1"/>
</dbReference>
<protein>
    <recommendedName>
        <fullName evidence="4">HTH gntR-type domain-containing protein</fullName>
    </recommendedName>
</protein>
<dbReference type="SMART" id="SM00895">
    <property type="entry name" value="FCD"/>
    <property type="match status" value="1"/>
</dbReference>
<dbReference type="PROSITE" id="PS50949">
    <property type="entry name" value="HTH_GNTR"/>
    <property type="match status" value="1"/>
</dbReference>
<dbReference type="Gene3D" id="1.10.10.10">
    <property type="entry name" value="Winged helix-like DNA-binding domain superfamily/Winged helix DNA-binding domain"/>
    <property type="match status" value="1"/>
</dbReference>
<gene>
    <name evidence="5" type="ORF">SDC9_78062</name>
</gene>
<dbReference type="InterPro" id="IPR008920">
    <property type="entry name" value="TF_FadR/GntR_C"/>
</dbReference>
<dbReference type="AlphaFoldDB" id="A0A644YT67"/>
<dbReference type="InterPro" id="IPR000524">
    <property type="entry name" value="Tscrpt_reg_HTH_GntR"/>
</dbReference>
<name>A0A644YT67_9ZZZZ</name>
<dbReference type="InterPro" id="IPR036388">
    <property type="entry name" value="WH-like_DNA-bd_sf"/>
</dbReference>
<accession>A0A644YT67</accession>
<evidence type="ECO:0000256" key="3">
    <source>
        <dbReference type="ARBA" id="ARBA00023163"/>
    </source>
</evidence>
<evidence type="ECO:0000256" key="1">
    <source>
        <dbReference type="ARBA" id="ARBA00023015"/>
    </source>
</evidence>
<dbReference type="GO" id="GO:0003700">
    <property type="term" value="F:DNA-binding transcription factor activity"/>
    <property type="evidence" value="ECO:0007669"/>
    <property type="project" value="InterPro"/>
</dbReference>
<proteinExistence type="predicted"/>
<dbReference type="SMART" id="SM00345">
    <property type="entry name" value="HTH_GNTR"/>
    <property type="match status" value="1"/>
</dbReference>
<feature type="domain" description="HTH gntR-type" evidence="4">
    <location>
        <begin position="77"/>
        <end position="144"/>
    </location>
</feature>
<dbReference type="SUPFAM" id="SSF48008">
    <property type="entry name" value="GntR ligand-binding domain-like"/>
    <property type="match status" value="1"/>
</dbReference>
<dbReference type="PANTHER" id="PTHR43537:SF24">
    <property type="entry name" value="GLUCONATE OPERON TRANSCRIPTIONAL REPRESSOR"/>
    <property type="match status" value="1"/>
</dbReference>
<dbReference type="EMBL" id="VSSQ01006092">
    <property type="protein sequence ID" value="MPM31507.1"/>
    <property type="molecule type" value="Genomic_DNA"/>
</dbReference>
<dbReference type="InterPro" id="IPR011711">
    <property type="entry name" value="GntR_C"/>
</dbReference>
<dbReference type="GO" id="GO:0003677">
    <property type="term" value="F:DNA binding"/>
    <property type="evidence" value="ECO:0007669"/>
    <property type="project" value="UniProtKB-KW"/>
</dbReference>
<sequence>MLPRRESFAAILRHKAKIKTLSPRRTAAVIYGFEHTLYKFCRLYICIQKLVIPLETRYTSGKDVTYMAGFYDSKDYSSLSEKVYRNLRDGIAEGKYRTGDCLVEMKIAEELGVSRTPVREALKQLELEDLVASHPNRGVVVKGFSNEDYQDVSTIRHLLEGQAAYWAAQRITDELLGELKDVVELMEFYTQKNDVEHLVRLDTRFHEIVYEASGSRTIRHILASLHHNIRKARQSSLTLPERAACSLSEHQKIFSALESHDAQAAKEFMESHVAIAAGSRPNE</sequence>
<keyword evidence="2" id="KW-0238">DNA-binding</keyword>
<evidence type="ECO:0000256" key="2">
    <source>
        <dbReference type="ARBA" id="ARBA00023125"/>
    </source>
</evidence>